<keyword evidence="1" id="KW-0175">Coiled coil</keyword>
<name>A0AAD1YAN5_EUPCR</name>
<feature type="compositionally biased region" description="Polar residues" evidence="2">
    <location>
        <begin position="26"/>
        <end position="39"/>
    </location>
</feature>
<feature type="coiled-coil region" evidence="1">
    <location>
        <begin position="302"/>
        <end position="329"/>
    </location>
</feature>
<dbReference type="Proteomes" id="UP001295684">
    <property type="component" value="Unassembled WGS sequence"/>
</dbReference>
<feature type="region of interest" description="Disordered" evidence="2">
    <location>
        <begin position="1"/>
        <end position="43"/>
    </location>
</feature>
<feature type="region of interest" description="Disordered" evidence="2">
    <location>
        <begin position="399"/>
        <end position="445"/>
    </location>
</feature>
<evidence type="ECO:0000256" key="1">
    <source>
        <dbReference type="SAM" id="Coils"/>
    </source>
</evidence>
<accession>A0AAD1YAN5</accession>
<evidence type="ECO:0000313" key="3">
    <source>
        <dbReference type="EMBL" id="CAI2387241.1"/>
    </source>
</evidence>
<feature type="compositionally biased region" description="Polar residues" evidence="2">
    <location>
        <begin position="406"/>
        <end position="421"/>
    </location>
</feature>
<comment type="caution">
    <text evidence="3">The sequence shown here is derived from an EMBL/GenBank/DDBJ whole genome shotgun (WGS) entry which is preliminary data.</text>
</comment>
<sequence>MEDGENQENNSPNSNTSQIEEKSKLHNSQTSNGMNQNKNKNSENKLGNAALKMDPFINDLAMPYVAARYVLDKIWTRFECRDYIDNTLLPKLDSHIHNETLKYAPLLLEKYSFFHDEGETAADKDDQFHSWLLEEDDIIPPKIDCHAADHTSVQKTTIFSHKARRNLIEIKEKEHSNDIGNTCNKQINYLNGKAIDQFENFSNNKRPLSKSIKEFDIKSATSKQTSTMEKLMIKAKVHLNLTRDTANKIEQVPLNKISRPTSKQQVIYKDSNGRTTVINYKTKDLEMKEDSQVLHMREFKLKKEMAKEKAQLQLDLKAQQDALHRKRADSKIDINKVTFDTKGNILTKRKFNVHNLPQVGKDVAPGYHNNPHSQVKSSFQEFQNRLKKQKDDRDKIRGLKIRNNDDPNNTKSQRKNISSSIRKAGNKKEAEDQHTNGMVESGGSFFNSFNPRSGVTIKEGCSKIKKGTSYKSLVRNISRNDYSKTYSNKPFEVRGILSNSQSLRNLGAPKKSQGISFYEEGSLPPIISTRDRYNASQDEEMIDDFMLDQSEIRPKKNEDTIIKQGDITELINLSPKNIFNETGSYGNYQKQSQISILPKYVPKNSRNQSLLKKLSLQALKHSATVKLVNSEMASPREQEEDSPSHKISSFNQRILSSMNWGNENSESKPVKIPKRPSETKNMNYAPLSARNQLQAIQDQGKLKKNRWLNSGDTKGRNYLSQFTT</sequence>
<feature type="region of interest" description="Disordered" evidence="2">
    <location>
        <begin position="700"/>
        <end position="724"/>
    </location>
</feature>
<organism evidence="3 4">
    <name type="scientific">Euplotes crassus</name>
    <dbReference type="NCBI Taxonomy" id="5936"/>
    <lineage>
        <taxon>Eukaryota</taxon>
        <taxon>Sar</taxon>
        <taxon>Alveolata</taxon>
        <taxon>Ciliophora</taxon>
        <taxon>Intramacronucleata</taxon>
        <taxon>Spirotrichea</taxon>
        <taxon>Hypotrichia</taxon>
        <taxon>Euplotida</taxon>
        <taxon>Euplotidae</taxon>
        <taxon>Moneuplotes</taxon>
    </lineage>
</organism>
<protein>
    <submittedName>
        <fullName evidence="3">Uncharacterized protein</fullName>
    </submittedName>
</protein>
<feature type="compositionally biased region" description="Polar residues" evidence="2">
    <location>
        <begin position="7"/>
        <end position="18"/>
    </location>
</feature>
<reference evidence="3" key="1">
    <citation type="submission" date="2023-07" db="EMBL/GenBank/DDBJ databases">
        <authorList>
            <consortium name="AG Swart"/>
            <person name="Singh M."/>
            <person name="Singh A."/>
            <person name="Seah K."/>
            <person name="Emmerich C."/>
        </authorList>
    </citation>
    <scope>NUCLEOTIDE SEQUENCE</scope>
    <source>
        <strain evidence="3">DP1</strain>
    </source>
</reference>
<evidence type="ECO:0000313" key="4">
    <source>
        <dbReference type="Proteomes" id="UP001295684"/>
    </source>
</evidence>
<dbReference type="AlphaFoldDB" id="A0AAD1YAN5"/>
<feature type="region of interest" description="Disordered" evidence="2">
    <location>
        <begin position="659"/>
        <end position="681"/>
    </location>
</feature>
<gene>
    <name evidence="3" type="ORF">ECRASSUSDP1_LOCUS28870</name>
</gene>
<dbReference type="EMBL" id="CAMPGE010029756">
    <property type="protein sequence ID" value="CAI2387241.1"/>
    <property type="molecule type" value="Genomic_DNA"/>
</dbReference>
<keyword evidence="4" id="KW-1185">Reference proteome</keyword>
<evidence type="ECO:0000256" key="2">
    <source>
        <dbReference type="SAM" id="MobiDB-lite"/>
    </source>
</evidence>
<proteinExistence type="predicted"/>
<feature type="compositionally biased region" description="Polar residues" evidence="2">
    <location>
        <begin position="707"/>
        <end position="724"/>
    </location>
</feature>